<dbReference type="InterPro" id="IPR036047">
    <property type="entry name" value="F-box-like_dom_sf"/>
</dbReference>
<gene>
    <name evidence="3" type="ORF">QYE76_036429</name>
</gene>
<dbReference type="Pfam" id="PF00646">
    <property type="entry name" value="F-box"/>
    <property type="match status" value="1"/>
</dbReference>
<evidence type="ECO:0000259" key="2">
    <source>
        <dbReference type="Pfam" id="PF00646"/>
    </source>
</evidence>
<dbReference type="AlphaFoldDB" id="A0AAD8VPC7"/>
<feature type="compositionally biased region" description="Acidic residues" evidence="1">
    <location>
        <begin position="678"/>
        <end position="705"/>
    </location>
</feature>
<dbReference type="Gene3D" id="3.80.10.10">
    <property type="entry name" value="Ribonuclease Inhibitor"/>
    <property type="match status" value="1"/>
</dbReference>
<name>A0AAD8VPC7_LOLMU</name>
<dbReference type="EMBL" id="JAUUTY010000007">
    <property type="protein sequence ID" value="KAK1612756.1"/>
    <property type="molecule type" value="Genomic_DNA"/>
</dbReference>
<keyword evidence="4" id="KW-1185">Reference proteome</keyword>
<evidence type="ECO:0000256" key="1">
    <source>
        <dbReference type="SAM" id="MobiDB-lite"/>
    </source>
</evidence>
<sequence>MNLAVLARVRDTYEEVRALVRGARPGPAQFSRRLTSDSWMYSSRDLLEIPNRPPPAERNSTSKGSSLLVAARVLDRRTYSMMSGGDRLSDLPDDLLLRVLYFTPAREGTSTSALSKRWRGLWRSSGVLNLDVRLTDHDHLHNGDLFPWRDAFVSAARSSLEAAAAADSPVTKLTFHVEPSYITTDFLHVGVVNNARTTRSPDVLTELLTLPAARRVEELRLAAGYPDSYTRLKYEEIQMLHEELRELSFLTLPSDTLRVLDVTSCRGLQPSPCVAFPRLASLRLSHCGVWMEHLQDLIRAAPALATIHLEFVQIRGASPGKVPPPPPPGEGFTFLLHCPAATELVLDRCQWLRSYHEHSGTTPATVKIDAPRLRRFTYQGLLRPLELRSKAPDLARVDLHFLPHLYYREEKDAGRDLVTFWRLAQNFSSTKELKLRVNMLEDIAVVGTESQAKLLFSFRNLERLRLEGMHKLKGKTAAVAVANMLSCCPVLRDLRLNLTMVQPDLDISNGPGRCFLDKKYRHDLEKSIQAFNNRRLDAMVSKQRDGDARYYEKLSDLPALSSGHVFDCLLNTLSCVSLQFRLETNMFELKLRSNFAAKLIKFFAENAAVLKEMHIDNANRKMADHMNCKLEQWFEHVRKKINKGCGYRAVMSRILRHAPTLKVLSFFFETRTWTGIDGDGDEDDDGNDEDDDDDNDGEDDEDDGDNTTRMTAMRTMMTTATTITACHLKTRGFQVNLCSGTPSLTSCTVYICGGEVTAP</sequence>
<feature type="region of interest" description="Disordered" evidence="1">
    <location>
        <begin position="677"/>
        <end position="708"/>
    </location>
</feature>
<dbReference type="InterPro" id="IPR001810">
    <property type="entry name" value="F-box_dom"/>
</dbReference>
<feature type="domain" description="F-box" evidence="2">
    <location>
        <begin position="88"/>
        <end position="126"/>
    </location>
</feature>
<dbReference type="InterPro" id="IPR032675">
    <property type="entry name" value="LRR_dom_sf"/>
</dbReference>
<accession>A0AAD8VPC7</accession>
<organism evidence="3 4">
    <name type="scientific">Lolium multiflorum</name>
    <name type="common">Italian ryegrass</name>
    <name type="synonym">Lolium perenne subsp. multiflorum</name>
    <dbReference type="NCBI Taxonomy" id="4521"/>
    <lineage>
        <taxon>Eukaryota</taxon>
        <taxon>Viridiplantae</taxon>
        <taxon>Streptophyta</taxon>
        <taxon>Embryophyta</taxon>
        <taxon>Tracheophyta</taxon>
        <taxon>Spermatophyta</taxon>
        <taxon>Magnoliopsida</taxon>
        <taxon>Liliopsida</taxon>
        <taxon>Poales</taxon>
        <taxon>Poaceae</taxon>
        <taxon>BOP clade</taxon>
        <taxon>Pooideae</taxon>
        <taxon>Poodae</taxon>
        <taxon>Poeae</taxon>
        <taxon>Poeae Chloroplast Group 2 (Poeae type)</taxon>
        <taxon>Loliodinae</taxon>
        <taxon>Loliinae</taxon>
        <taxon>Lolium</taxon>
    </lineage>
</organism>
<dbReference type="SUPFAM" id="SSF81383">
    <property type="entry name" value="F-box domain"/>
    <property type="match status" value="1"/>
</dbReference>
<dbReference type="PANTHER" id="PTHR32141:SF26">
    <property type="entry name" value="OS08G0328600 PROTEIN"/>
    <property type="match status" value="1"/>
</dbReference>
<dbReference type="InterPro" id="IPR055302">
    <property type="entry name" value="F-box_dom-containing"/>
</dbReference>
<reference evidence="3" key="1">
    <citation type="submission" date="2023-07" db="EMBL/GenBank/DDBJ databases">
        <title>A chromosome-level genome assembly of Lolium multiflorum.</title>
        <authorList>
            <person name="Chen Y."/>
            <person name="Copetti D."/>
            <person name="Kolliker R."/>
            <person name="Studer B."/>
        </authorList>
    </citation>
    <scope>NUCLEOTIDE SEQUENCE</scope>
    <source>
        <strain evidence="3">02402/16</strain>
        <tissue evidence="3">Leaf</tissue>
    </source>
</reference>
<protein>
    <recommendedName>
        <fullName evidence="2">F-box domain-containing protein</fullName>
    </recommendedName>
</protein>
<proteinExistence type="predicted"/>
<dbReference type="Proteomes" id="UP001231189">
    <property type="component" value="Unassembled WGS sequence"/>
</dbReference>
<comment type="caution">
    <text evidence="3">The sequence shown here is derived from an EMBL/GenBank/DDBJ whole genome shotgun (WGS) entry which is preliminary data.</text>
</comment>
<dbReference type="PANTHER" id="PTHR32141">
    <property type="match status" value="1"/>
</dbReference>
<evidence type="ECO:0000313" key="3">
    <source>
        <dbReference type="EMBL" id="KAK1612756.1"/>
    </source>
</evidence>
<evidence type="ECO:0000313" key="4">
    <source>
        <dbReference type="Proteomes" id="UP001231189"/>
    </source>
</evidence>
<dbReference type="SUPFAM" id="SSF52047">
    <property type="entry name" value="RNI-like"/>
    <property type="match status" value="1"/>
</dbReference>